<protein>
    <submittedName>
        <fullName evidence="3">Helix-turn-helix transcriptional regulator</fullName>
    </submittedName>
</protein>
<dbReference type="SUPFAM" id="SSF47413">
    <property type="entry name" value="lambda repressor-like DNA-binding domains"/>
    <property type="match status" value="1"/>
</dbReference>
<keyword evidence="4" id="KW-1185">Reference proteome</keyword>
<dbReference type="SMART" id="SM00530">
    <property type="entry name" value="HTH_XRE"/>
    <property type="match status" value="1"/>
</dbReference>
<evidence type="ECO:0000313" key="4">
    <source>
        <dbReference type="Proteomes" id="UP001291309"/>
    </source>
</evidence>
<dbReference type="InterPro" id="IPR027417">
    <property type="entry name" value="P-loop_NTPase"/>
</dbReference>
<dbReference type="Proteomes" id="UP001291309">
    <property type="component" value="Unassembled WGS sequence"/>
</dbReference>
<accession>A0ABU5H1N7</accession>
<comment type="caution">
    <text evidence="3">The sequence shown here is derived from an EMBL/GenBank/DDBJ whole genome shotgun (WGS) entry which is preliminary data.</text>
</comment>
<dbReference type="PANTHER" id="PTHR47691:SF3">
    <property type="entry name" value="HTH-TYPE TRANSCRIPTIONAL REGULATOR RV0890C-RELATED"/>
    <property type="match status" value="1"/>
</dbReference>
<organism evidence="3 4">
    <name type="scientific">Hyalangium rubrum</name>
    <dbReference type="NCBI Taxonomy" id="3103134"/>
    <lineage>
        <taxon>Bacteria</taxon>
        <taxon>Pseudomonadati</taxon>
        <taxon>Myxococcota</taxon>
        <taxon>Myxococcia</taxon>
        <taxon>Myxococcales</taxon>
        <taxon>Cystobacterineae</taxon>
        <taxon>Archangiaceae</taxon>
        <taxon>Hyalangium</taxon>
    </lineage>
</organism>
<dbReference type="Gene3D" id="3.40.50.300">
    <property type="entry name" value="P-loop containing nucleotide triphosphate hydrolases"/>
    <property type="match status" value="1"/>
</dbReference>
<dbReference type="SUPFAM" id="SSF52540">
    <property type="entry name" value="P-loop containing nucleoside triphosphate hydrolases"/>
    <property type="match status" value="1"/>
</dbReference>
<dbReference type="PROSITE" id="PS50943">
    <property type="entry name" value="HTH_CROC1"/>
    <property type="match status" value="1"/>
</dbReference>
<dbReference type="Gene3D" id="1.25.40.10">
    <property type="entry name" value="Tetratricopeptide repeat domain"/>
    <property type="match status" value="1"/>
</dbReference>
<proteinExistence type="predicted"/>
<dbReference type="EMBL" id="JAXIVS010000003">
    <property type="protein sequence ID" value="MDY7226678.1"/>
    <property type="molecule type" value="Genomic_DNA"/>
</dbReference>
<dbReference type="CDD" id="cd00093">
    <property type="entry name" value="HTH_XRE"/>
    <property type="match status" value="1"/>
</dbReference>
<dbReference type="InterPro" id="IPR011990">
    <property type="entry name" value="TPR-like_helical_dom_sf"/>
</dbReference>
<dbReference type="PANTHER" id="PTHR47691">
    <property type="entry name" value="REGULATOR-RELATED"/>
    <property type="match status" value="1"/>
</dbReference>
<name>A0ABU5H1N7_9BACT</name>
<gene>
    <name evidence="3" type="ORF">SYV04_09780</name>
</gene>
<dbReference type="SUPFAM" id="SSF48452">
    <property type="entry name" value="TPR-like"/>
    <property type="match status" value="1"/>
</dbReference>
<dbReference type="Pfam" id="PF01381">
    <property type="entry name" value="HTH_3"/>
    <property type="match status" value="1"/>
</dbReference>
<evidence type="ECO:0000256" key="1">
    <source>
        <dbReference type="SAM" id="MobiDB-lite"/>
    </source>
</evidence>
<evidence type="ECO:0000259" key="2">
    <source>
        <dbReference type="PROSITE" id="PS50943"/>
    </source>
</evidence>
<feature type="region of interest" description="Disordered" evidence="1">
    <location>
        <begin position="80"/>
        <end position="102"/>
    </location>
</feature>
<dbReference type="Gene3D" id="1.10.260.40">
    <property type="entry name" value="lambda repressor-like DNA-binding domains"/>
    <property type="match status" value="1"/>
</dbReference>
<feature type="domain" description="HTH cro/C1-type" evidence="2">
    <location>
        <begin position="10"/>
        <end position="75"/>
    </location>
</feature>
<sequence length="857" mass="92779">MARFFHHALLLQARLDLNLTQEQAASAVGVDVRTYRRYESGAVNDARGGFSVRHPTRRRMLERLAAEFGLAEEDLLVEALPPGAPAPPEASGPSSEEPEQGLRPHFAHTLQRARHFVGRGEVLAFLSAWAAADAPAERVVTLVALGGTGKTAVAERLVASLGEGPRPGGTFVWSFYEDPRIEGFLSRALRYFAREEEVAPGERLERLQDVLGGGPPHLLVLDGLEVVQSDGGDGRSRGELLDPSLRRLLVALARGLGGARALMTSRFPVADLGAWEGNGLRTLALAPLSEDEGVDLLRLWGLRGGGGALRELSASTGGHALSVSMIGSYVGGFLGGDARRFEEVPLAEAARDDALARRLQAVLSAYARALPEQERDLLARLCVLGGGVDPEALQAIAQAGGALAGSLAGMGWPELRRTLARLERLGLVFAAREGQARYSTHPFLRDYFKSLLGVAPERIHTLERERLAARLDTRLHEPPRESARLDDYEALLLHTLRSGHAHEAYAIYARSLGGFTHLGLRLGDMSRGARVTAIFAPEGDPRRLSEALGESTRKELVYDWGLYMGALGQLDFAVRCYEASVALSERTQDAAGIVTGLRTLGYTERLRGRLTSARRLLERSVEVAGEYQARSHIARSAALLGLVLHELGEAEAADMHFSQARTLDGTPMARRALWQAEHDLALGRRERARAATRKNLRVCEHLGWHGHVAHCHTVLGLIAVEDDVAAAGEHLVQARVWARASNEVEMLLRCHELAARLALAEGRPEQARREAEEGLSLATACGFGLFRSRLACLVARSVLAREPQGGVDVALAALEATVSEDAWGQAEALELAEKALEATGQQARARELRAARAPRAR</sequence>
<dbReference type="InterPro" id="IPR001387">
    <property type="entry name" value="Cro/C1-type_HTH"/>
</dbReference>
<evidence type="ECO:0000313" key="3">
    <source>
        <dbReference type="EMBL" id="MDY7226678.1"/>
    </source>
</evidence>
<reference evidence="3 4" key="1">
    <citation type="submission" date="2023-12" db="EMBL/GenBank/DDBJ databases">
        <title>the genome sequence of Hyalangium sp. s54d21.</title>
        <authorList>
            <person name="Zhang X."/>
        </authorList>
    </citation>
    <scope>NUCLEOTIDE SEQUENCE [LARGE SCALE GENOMIC DNA]</scope>
    <source>
        <strain evidence="4">s54d21</strain>
    </source>
</reference>
<dbReference type="RefSeq" id="WP_321545407.1">
    <property type="nucleotide sequence ID" value="NZ_JAXIVS010000003.1"/>
</dbReference>
<dbReference type="InterPro" id="IPR010982">
    <property type="entry name" value="Lambda_DNA-bd_dom_sf"/>
</dbReference>